<dbReference type="Gene3D" id="3.30.1550.10">
    <property type="entry name" value="Ribosomal protein L11/L12, N-terminal domain"/>
    <property type="match status" value="1"/>
</dbReference>
<dbReference type="InterPro" id="IPR036769">
    <property type="entry name" value="Ribosomal_uL11_C_sf"/>
</dbReference>
<dbReference type="GO" id="GO:0003735">
    <property type="term" value="F:structural constituent of ribosome"/>
    <property type="evidence" value="ECO:0007669"/>
    <property type="project" value="InterPro"/>
</dbReference>
<reference evidence="6" key="2">
    <citation type="submission" date="2023-06" db="EMBL/GenBank/DDBJ databases">
        <authorList>
            <person name="Williams T.J."/>
            <person name="Allen M.A."/>
            <person name="Ivanova N."/>
            <person name="Huntemann M."/>
            <person name="Haque S."/>
            <person name="Hancock A.M."/>
            <person name="Brazendale S."/>
            <person name="Cavicchioli R."/>
        </authorList>
    </citation>
    <scope>NUCLEOTIDE SEQUENCE</scope>
    <source>
        <strain evidence="6">MAG_Ga0307966_1000010</strain>
    </source>
</reference>
<keyword evidence="3 4" id="KW-0687">Ribonucleoprotein</keyword>
<dbReference type="AlphaFoldDB" id="A0AA51BKN8"/>
<dbReference type="EMBL" id="CP128385">
    <property type="protein sequence ID" value="WMI30430.1"/>
    <property type="molecule type" value="Genomic_DNA"/>
</dbReference>
<keyword evidence="4" id="KW-0699">rRNA-binding</keyword>
<evidence type="ECO:0000256" key="1">
    <source>
        <dbReference type="ARBA" id="ARBA00010537"/>
    </source>
</evidence>
<evidence type="ECO:0000259" key="5">
    <source>
        <dbReference type="Pfam" id="PF03946"/>
    </source>
</evidence>
<dbReference type="SUPFAM" id="SSF54747">
    <property type="entry name" value="Ribosomal L11/L12e N-terminal domain"/>
    <property type="match status" value="1"/>
</dbReference>
<dbReference type="Pfam" id="PF03946">
    <property type="entry name" value="Ribosomal_L11_N"/>
    <property type="match status" value="1"/>
</dbReference>
<comment type="subunit">
    <text evidence="4">Part of the ribosomal stalk of the 50S ribosomal subunit. Interacts with L10 and the large rRNA to form the base of the stalk. L10 forms an elongated spine to which L12 dimers bind in a sequential fashion forming a multimeric L10(L12)X complex.</text>
</comment>
<dbReference type="InterPro" id="IPR036796">
    <property type="entry name" value="Ribosomal_uL11_N_sf"/>
</dbReference>
<keyword evidence="4" id="KW-0488">Methylation</keyword>
<dbReference type="HAMAP" id="MF_00736">
    <property type="entry name" value="Ribosomal_uL11"/>
    <property type="match status" value="1"/>
</dbReference>
<comment type="similarity">
    <text evidence="1 4">Belongs to the universal ribosomal protein uL11 family.</text>
</comment>
<gene>
    <name evidence="4" type="primary">rplK</name>
    <name evidence="6" type="ORF">QTO32_00745</name>
</gene>
<name>A0AA51BKN8_9BACT</name>
<dbReference type="InterPro" id="IPR000911">
    <property type="entry name" value="Ribosomal_uL11"/>
</dbReference>
<comment type="PTM">
    <text evidence="4">One or more lysine residues are methylated.</text>
</comment>
<comment type="function">
    <text evidence="4">Forms part of the ribosomal stalk which helps the ribosome interact with GTP-bound translation factors.</text>
</comment>
<sequence length="133" mass="14597">MSDLDIKKKASIKLNLKASSANPAPPVGSSLGSYGINIMSFCNEYNKKTSGLAGIIPAKITIYSDKSFKFIIKTTPTVELLKEFSKDKGYINLTDLKKVVNFKLIDLNTFNKKKALKVVLGVVKTLKLSVKLI</sequence>
<dbReference type="GO" id="GO:0070180">
    <property type="term" value="F:large ribosomal subunit rRNA binding"/>
    <property type="evidence" value="ECO:0007669"/>
    <property type="project" value="UniProtKB-UniRule"/>
</dbReference>
<dbReference type="Proteomes" id="UP001238843">
    <property type="component" value="Chromosome"/>
</dbReference>
<dbReference type="PANTHER" id="PTHR11661:SF1">
    <property type="entry name" value="LARGE RIBOSOMAL SUBUNIT PROTEIN UL11M"/>
    <property type="match status" value="1"/>
</dbReference>
<accession>A0AA51BKN8</accession>
<organism evidence="6">
    <name type="scientific">Candidatus Organicella extenuata</name>
    <dbReference type="NCBI Taxonomy" id="2841811"/>
    <lineage>
        <taxon>Bacteria</taxon>
        <taxon>Pseudomonadati</taxon>
        <taxon>Verrucomicrobiota</taxon>
        <taxon>Candidatus Organicella</taxon>
    </lineage>
</organism>
<evidence type="ECO:0000313" key="6">
    <source>
        <dbReference type="EMBL" id="WMI30430.1"/>
    </source>
</evidence>
<evidence type="ECO:0000256" key="3">
    <source>
        <dbReference type="ARBA" id="ARBA00023274"/>
    </source>
</evidence>
<reference evidence="6" key="1">
    <citation type="journal article" date="2021" name="Front. Microbiol.">
        <title>Genome Analysis of a Verrucomicrobial Endosymbiont With a Tiny Genome Discovered in an Antarctic Lake.</title>
        <authorList>
            <person name="Williams T.J."/>
            <person name="Allen M.A."/>
            <person name="Ivanova N."/>
            <person name="Huntemann M."/>
            <person name="Haque S."/>
            <person name="Hancock A.M."/>
            <person name="Brazendale S."/>
            <person name="Cavicchioli R."/>
        </authorList>
    </citation>
    <scope>NUCLEOTIDE SEQUENCE</scope>
    <source>
        <strain evidence="6">MAG_Ga0307966_1000010</strain>
    </source>
</reference>
<dbReference type="InterPro" id="IPR020784">
    <property type="entry name" value="Ribosomal_uL11_N"/>
</dbReference>
<dbReference type="GO" id="GO:0015934">
    <property type="term" value="C:large ribosomal subunit"/>
    <property type="evidence" value="ECO:0007669"/>
    <property type="project" value="TreeGrafter"/>
</dbReference>
<dbReference type="PANTHER" id="PTHR11661">
    <property type="entry name" value="60S RIBOSOMAL PROTEIN L12"/>
    <property type="match status" value="1"/>
</dbReference>
<keyword evidence="2 4" id="KW-0689">Ribosomal protein</keyword>
<dbReference type="GO" id="GO:0006412">
    <property type="term" value="P:translation"/>
    <property type="evidence" value="ECO:0007669"/>
    <property type="project" value="UniProtKB-UniRule"/>
</dbReference>
<keyword evidence="4" id="KW-0694">RNA-binding</keyword>
<proteinExistence type="inferred from homology"/>
<protein>
    <recommendedName>
        <fullName evidence="4">Large ribosomal subunit protein uL11</fullName>
    </recommendedName>
</protein>
<dbReference type="SMART" id="SM00649">
    <property type="entry name" value="RL11"/>
    <property type="match status" value="1"/>
</dbReference>
<feature type="domain" description="Large ribosomal subunit protein uL11 N-terminal" evidence="5">
    <location>
        <begin position="12"/>
        <end position="68"/>
    </location>
</feature>
<evidence type="ECO:0000256" key="2">
    <source>
        <dbReference type="ARBA" id="ARBA00022980"/>
    </source>
</evidence>
<evidence type="ECO:0000256" key="4">
    <source>
        <dbReference type="HAMAP-Rule" id="MF_00736"/>
    </source>
</evidence>
<dbReference type="SUPFAM" id="SSF46906">
    <property type="entry name" value="Ribosomal protein L11, C-terminal domain"/>
    <property type="match status" value="1"/>
</dbReference>